<feature type="signal peptide" evidence="2">
    <location>
        <begin position="1"/>
        <end position="35"/>
    </location>
</feature>
<evidence type="ECO:0000313" key="3">
    <source>
        <dbReference type="EMBL" id="MVQ49152.1"/>
    </source>
</evidence>
<dbReference type="PANTHER" id="PTHR44103:SF1">
    <property type="entry name" value="PROPROTEIN CONVERTASE P"/>
    <property type="match status" value="1"/>
</dbReference>
<reference evidence="3 4" key="1">
    <citation type="submission" date="2019-12" db="EMBL/GenBank/DDBJ databases">
        <authorList>
            <person name="Huq M.A."/>
        </authorList>
    </citation>
    <scope>NUCLEOTIDE SEQUENCE [LARGE SCALE GENOMIC DNA]</scope>
    <source>
        <strain evidence="3 4">MAH-18</strain>
    </source>
</reference>
<dbReference type="Proteomes" id="UP000473525">
    <property type="component" value="Unassembled WGS sequence"/>
</dbReference>
<dbReference type="AlphaFoldDB" id="A0A6L6XQU5"/>
<dbReference type="SUPFAM" id="SSF69318">
    <property type="entry name" value="Integrin alpha N-terminal domain"/>
    <property type="match status" value="2"/>
</dbReference>
<gene>
    <name evidence="3" type="ORF">GON03_08155</name>
</gene>
<sequence>MTDSARRRPLTSRRSAAVAVLATACAATVPLVALGQGAVDADAPAFQRVDIDTGIVGASFTTVGEVFDDEQDIVTSGYGLLDANGRPVGGGTLQVYRPTGHLGSWTTMPVFGADAGIVFPNATSIEDVDGDGDGDIIVPSGYFFGTDPAPGTPAMLSTTGAITWWENRGTGTPFAKHVVVQGQAGSYHGVQLADLDGDGVKDLISVSEEAKAAGELTDDEVTTQFFKGTGSGTFAAPVTLAAGLGGSQPVIHDVDGDGDLDIVTSQYFRTINDVTTSAAYLWLENKHSTGALSSADFTPHTIAKTADVGMGFQIRPVPGFREPGKVSWIGTNHVNRCTFKILLPAFAWPEQVIEFTPGADLTAPWTRTTLSDPATAPEPCPADYNNRAKYLEWSNAITSRYGPGQGAPGVFGYGDLDGDQDVDLAVSGDGDRRLWWVENRGGAGTALHQLTNPGEYFGQAGGAAVVDLNGNGTSELIFSSFDTNTLAVWSRDPITYAPKPPAPTATPTVTPKTIKSTLAVTPAKRSAKAGTKVTFQVRLKTAPGGAARTVSVVFDPTTKGRTVKVGTVKLRPVGSAGVRRGRVTFVVRKAGKVVVTYAGSTVSPTLNDTKAIDAARVLIRR</sequence>
<comment type="caution">
    <text evidence="3">The sequence shown here is derived from an EMBL/GenBank/DDBJ whole genome shotgun (WGS) entry which is preliminary data.</text>
</comment>
<keyword evidence="4" id="KW-1185">Reference proteome</keyword>
<dbReference type="InterPro" id="IPR013517">
    <property type="entry name" value="FG-GAP"/>
</dbReference>
<dbReference type="InterPro" id="IPR028994">
    <property type="entry name" value="Integrin_alpha_N"/>
</dbReference>
<proteinExistence type="predicted"/>
<keyword evidence="1 2" id="KW-0732">Signal</keyword>
<evidence type="ECO:0000256" key="1">
    <source>
        <dbReference type="ARBA" id="ARBA00022729"/>
    </source>
</evidence>
<dbReference type="RefSeq" id="WP_157341673.1">
    <property type="nucleotide sequence ID" value="NZ_WSEK01000004.1"/>
</dbReference>
<evidence type="ECO:0000256" key="2">
    <source>
        <dbReference type="SAM" id="SignalP"/>
    </source>
</evidence>
<organism evidence="3 4">
    <name type="scientific">Nocardioides agri</name>
    <dbReference type="NCBI Taxonomy" id="2682843"/>
    <lineage>
        <taxon>Bacteria</taxon>
        <taxon>Bacillati</taxon>
        <taxon>Actinomycetota</taxon>
        <taxon>Actinomycetes</taxon>
        <taxon>Propionibacteriales</taxon>
        <taxon>Nocardioidaceae</taxon>
        <taxon>Nocardioides</taxon>
    </lineage>
</organism>
<evidence type="ECO:0008006" key="5">
    <source>
        <dbReference type="Google" id="ProtNLM"/>
    </source>
</evidence>
<name>A0A6L6XQU5_9ACTN</name>
<dbReference type="PANTHER" id="PTHR44103">
    <property type="entry name" value="PROPROTEIN CONVERTASE P"/>
    <property type="match status" value="1"/>
</dbReference>
<dbReference type="Pfam" id="PF13517">
    <property type="entry name" value="FG-GAP_3"/>
    <property type="match status" value="3"/>
</dbReference>
<evidence type="ECO:0000313" key="4">
    <source>
        <dbReference type="Proteomes" id="UP000473525"/>
    </source>
</evidence>
<protein>
    <recommendedName>
        <fullName evidence="5">VCBS repeat-containing protein</fullName>
    </recommendedName>
</protein>
<dbReference type="PROSITE" id="PS51257">
    <property type="entry name" value="PROKAR_LIPOPROTEIN"/>
    <property type="match status" value="1"/>
</dbReference>
<accession>A0A6L6XQU5</accession>
<dbReference type="EMBL" id="WSEK01000004">
    <property type="protein sequence ID" value="MVQ49152.1"/>
    <property type="molecule type" value="Genomic_DNA"/>
</dbReference>
<feature type="chain" id="PRO_5039004321" description="VCBS repeat-containing protein" evidence="2">
    <location>
        <begin position="36"/>
        <end position="621"/>
    </location>
</feature>
<dbReference type="Gene3D" id="2.130.10.130">
    <property type="entry name" value="Integrin alpha, N-terminal"/>
    <property type="match status" value="1"/>
</dbReference>